<organism evidence="8 9">
    <name type="scientific">Lacipirellula parvula</name>
    <dbReference type="NCBI Taxonomy" id="2650471"/>
    <lineage>
        <taxon>Bacteria</taxon>
        <taxon>Pseudomonadati</taxon>
        <taxon>Planctomycetota</taxon>
        <taxon>Planctomycetia</taxon>
        <taxon>Pirellulales</taxon>
        <taxon>Lacipirellulaceae</taxon>
        <taxon>Lacipirellula</taxon>
    </lineage>
</organism>
<dbReference type="PROSITE" id="PS00216">
    <property type="entry name" value="SUGAR_TRANSPORT_1"/>
    <property type="match status" value="1"/>
</dbReference>
<dbReference type="PANTHER" id="PTHR48022">
    <property type="entry name" value="PLASTIDIC GLUCOSE TRANSPORTER 4"/>
    <property type="match status" value="1"/>
</dbReference>
<dbReference type="GO" id="GO:0016020">
    <property type="term" value="C:membrane"/>
    <property type="evidence" value="ECO:0007669"/>
    <property type="project" value="UniProtKB-SubCell"/>
</dbReference>
<evidence type="ECO:0000256" key="4">
    <source>
        <dbReference type="ARBA" id="ARBA00022989"/>
    </source>
</evidence>
<feature type="transmembrane region" description="Helical" evidence="6">
    <location>
        <begin position="273"/>
        <end position="296"/>
    </location>
</feature>
<feature type="transmembrane region" description="Helical" evidence="6">
    <location>
        <begin position="339"/>
        <end position="360"/>
    </location>
</feature>
<feature type="transmembrane region" description="Helical" evidence="6">
    <location>
        <begin position="366"/>
        <end position="391"/>
    </location>
</feature>
<evidence type="ECO:0000256" key="3">
    <source>
        <dbReference type="ARBA" id="ARBA00022692"/>
    </source>
</evidence>
<dbReference type="GO" id="GO:0005351">
    <property type="term" value="F:carbohydrate:proton symporter activity"/>
    <property type="evidence" value="ECO:0007669"/>
    <property type="project" value="TreeGrafter"/>
</dbReference>
<gene>
    <name evidence="8" type="ORF">PLANPX_3334</name>
</gene>
<dbReference type="AlphaFoldDB" id="A0A5K7XCM2"/>
<dbReference type="Proteomes" id="UP000326837">
    <property type="component" value="Chromosome"/>
</dbReference>
<feature type="transmembrane region" description="Helical" evidence="6">
    <location>
        <begin position="149"/>
        <end position="174"/>
    </location>
</feature>
<evidence type="ECO:0000256" key="5">
    <source>
        <dbReference type="ARBA" id="ARBA00023136"/>
    </source>
</evidence>
<dbReference type="PROSITE" id="PS00217">
    <property type="entry name" value="SUGAR_TRANSPORT_2"/>
    <property type="match status" value="1"/>
</dbReference>
<feature type="transmembrane region" description="Helical" evidence="6">
    <location>
        <begin position="51"/>
        <end position="73"/>
    </location>
</feature>
<comment type="subcellular location">
    <subcellularLocation>
        <location evidence="1">Membrane</location>
        <topology evidence="1">Multi-pass membrane protein</topology>
    </subcellularLocation>
</comment>
<reference evidence="9" key="1">
    <citation type="submission" date="2019-10" db="EMBL/GenBank/DDBJ databases">
        <title>Lacipirellula parvula gen. nov., sp. nov., representing a lineage of planctomycetes widespread in freshwater anoxic habitats, and description of the family Lacipirellulaceae.</title>
        <authorList>
            <person name="Dedysh S.N."/>
            <person name="Kulichevskaya I.S."/>
            <person name="Beletsky A.V."/>
            <person name="Rakitin A.L."/>
            <person name="Mardanov A.V."/>
            <person name="Ivanova A.A."/>
            <person name="Saltykova V.X."/>
            <person name="Rijpstra W.I.C."/>
            <person name="Sinninghe Damste J.S."/>
            <person name="Ravin N.V."/>
        </authorList>
    </citation>
    <scope>NUCLEOTIDE SEQUENCE [LARGE SCALE GENOMIC DNA]</scope>
    <source>
        <strain evidence="9">PX69</strain>
    </source>
</reference>
<dbReference type="Gene3D" id="1.20.1250.20">
    <property type="entry name" value="MFS general substrate transporter like domains"/>
    <property type="match status" value="1"/>
</dbReference>
<keyword evidence="5 6" id="KW-0472">Membrane</keyword>
<name>A0A5K7XCM2_9BACT</name>
<evidence type="ECO:0000259" key="7">
    <source>
        <dbReference type="PROSITE" id="PS50850"/>
    </source>
</evidence>
<feature type="transmembrane region" description="Helical" evidence="6">
    <location>
        <begin position="15"/>
        <end position="39"/>
    </location>
</feature>
<evidence type="ECO:0000256" key="1">
    <source>
        <dbReference type="ARBA" id="ARBA00004141"/>
    </source>
</evidence>
<dbReference type="InterPro" id="IPR020846">
    <property type="entry name" value="MFS_dom"/>
</dbReference>
<feature type="transmembrane region" description="Helical" evidence="6">
    <location>
        <begin position="80"/>
        <end position="99"/>
    </location>
</feature>
<dbReference type="KEGG" id="lpav:PLANPX_3334"/>
<accession>A0A5K7XCM2</accession>
<evidence type="ECO:0000313" key="8">
    <source>
        <dbReference type="EMBL" id="BBO33722.1"/>
    </source>
</evidence>
<dbReference type="RefSeq" id="WP_152099442.1">
    <property type="nucleotide sequence ID" value="NZ_AP021861.1"/>
</dbReference>
<feature type="transmembrane region" description="Helical" evidence="6">
    <location>
        <begin position="194"/>
        <end position="217"/>
    </location>
</feature>
<protein>
    <recommendedName>
        <fullName evidence="7">Major facilitator superfamily (MFS) profile domain-containing protein</fullName>
    </recommendedName>
</protein>
<feature type="domain" description="Major facilitator superfamily (MFS) profile" evidence="7">
    <location>
        <begin position="15"/>
        <end position="548"/>
    </location>
</feature>
<dbReference type="PANTHER" id="PTHR48022:SF2">
    <property type="entry name" value="PLASTIDIC GLUCOSE TRANSPORTER 4"/>
    <property type="match status" value="1"/>
</dbReference>
<keyword evidence="3 6" id="KW-0812">Transmembrane</keyword>
<feature type="transmembrane region" description="Helical" evidence="6">
    <location>
        <begin position="119"/>
        <end position="137"/>
    </location>
</feature>
<feature type="transmembrane region" description="Helical" evidence="6">
    <location>
        <begin position="524"/>
        <end position="544"/>
    </location>
</feature>
<dbReference type="PRINTS" id="PR00171">
    <property type="entry name" value="SUGRTRNSPORT"/>
</dbReference>
<dbReference type="InterPro" id="IPR003663">
    <property type="entry name" value="Sugar/inositol_transpt"/>
</dbReference>
<dbReference type="InterPro" id="IPR005829">
    <property type="entry name" value="Sugar_transporter_CS"/>
</dbReference>
<sequence>MANDAPPRLISPYRLAFVASIGGFLFGTDLGMIGAANVYLRDQFHLTDAQFGFATASAVLGCILGPGLGAWLCDAISRKRTMFVACVLLALGAVFTAVPDAFGDGSDASTMAYFNFFRFVGGIGVGLCSVASPMYIAEIAPPARRGAMGLMYQLAIVIGHAVAPLVAFGIVYFLRVNYGVTEAAVAENVWHQPWRWMFFSEMVFVVFYVGFLAGLPYSPRWLAGRGRFEEAERALASIDGPEFAKREIEQIRASINEEVGSWSELLKPGIRTAVLIGILLTFFNNWTGWSVIGGYIPRLLQLAGFDRESAIGNFVAVYGAMAIMTVASIMLMDRVGRRPLWMIASLMMAVITAATGYMFYMDVTGWPVLIILGLVTIPHGLALGGIPWLMMSELFPTRLRAKAVALTTTVLWVFIFAGATLFPMITGFSQREFLTARKAKVEGTQLSFVDGTPDAIVDSEGRFIDAGFQAKDQITIFGATSPQNDGTFVVSEVESGRLLLDGTANLKSEAGTAKTTVQVGSVSAAFYLFSVICILSFMFGLWIMPETKGRSLEEIGSSWEHPPAGH</sequence>
<dbReference type="InterPro" id="IPR050360">
    <property type="entry name" value="MFS_Sugar_Transporters"/>
</dbReference>
<dbReference type="EMBL" id="AP021861">
    <property type="protein sequence ID" value="BBO33722.1"/>
    <property type="molecule type" value="Genomic_DNA"/>
</dbReference>
<dbReference type="PROSITE" id="PS50850">
    <property type="entry name" value="MFS"/>
    <property type="match status" value="1"/>
</dbReference>
<dbReference type="Pfam" id="PF00083">
    <property type="entry name" value="Sugar_tr"/>
    <property type="match status" value="1"/>
</dbReference>
<keyword evidence="9" id="KW-1185">Reference proteome</keyword>
<proteinExistence type="inferred from homology"/>
<feature type="transmembrane region" description="Helical" evidence="6">
    <location>
        <begin position="403"/>
        <end position="425"/>
    </location>
</feature>
<dbReference type="InterPro" id="IPR036259">
    <property type="entry name" value="MFS_trans_sf"/>
</dbReference>
<evidence type="ECO:0000313" key="9">
    <source>
        <dbReference type="Proteomes" id="UP000326837"/>
    </source>
</evidence>
<dbReference type="InterPro" id="IPR005828">
    <property type="entry name" value="MFS_sugar_transport-like"/>
</dbReference>
<dbReference type="SUPFAM" id="SSF103473">
    <property type="entry name" value="MFS general substrate transporter"/>
    <property type="match status" value="1"/>
</dbReference>
<keyword evidence="4 6" id="KW-1133">Transmembrane helix</keyword>
<feature type="transmembrane region" description="Helical" evidence="6">
    <location>
        <begin position="311"/>
        <end position="332"/>
    </location>
</feature>
<evidence type="ECO:0000256" key="6">
    <source>
        <dbReference type="SAM" id="Phobius"/>
    </source>
</evidence>
<evidence type="ECO:0000256" key="2">
    <source>
        <dbReference type="ARBA" id="ARBA00010992"/>
    </source>
</evidence>
<comment type="similarity">
    <text evidence="2">Belongs to the major facilitator superfamily. Sugar transporter (TC 2.A.1.1) family.</text>
</comment>